<evidence type="ECO:0000313" key="1">
    <source>
        <dbReference type="EMBL" id="KAA8579895.1"/>
    </source>
</evidence>
<reference evidence="1 2" key="1">
    <citation type="submission" date="2019-08" db="EMBL/GenBank/DDBJ databases">
        <title>A chromosome-level genome assembly, high-density linkage maps, and genome scans reveal the genomic architecture of hybrid incompatibilities underlying speciation via character displacement in darters (Percidae: Etheostominae).</title>
        <authorList>
            <person name="Moran R.L."/>
            <person name="Catchen J.M."/>
            <person name="Fuller R.C."/>
        </authorList>
    </citation>
    <scope>NUCLEOTIDE SEQUENCE [LARGE SCALE GENOMIC DNA]</scope>
    <source>
        <strain evidence="1">EspeVRDwgs_2016</strain>
        <tissue evidence="1">Muscle</tissue>
    </source>
</reference>
<comment type="caution">
    <text evidence="1">The sequence shown here is derived from an EMBL/GenBank/DDBJ whole genome shotgun (WGS) entry which is preliminary data.</text>
</comment>
<proteinExistence type="predicted"/>
<sequence>MFRHSDPPVHKHSLSVNGTVVVCATWTFRDPASRPRARQQLSLPPCTACCSSSLVLGYSPAVKFYWWLVNLSPAAMSGFNLLHLITKSQPVTLRPCSLPSGPLTGCCVPAVLCLSKALTPGMSLLS</sequence>
<keyword evidence="2" id="KW-1185">Reference proteome</keyword>
<protein>
    <submittedName>
        <fullName evidence="1">Uncharacterized protein</fullName>
    </submittedName>
</protein>
<dbReference type="EMBL" id="VOFY01000023">
    <property type="protein sequence ID" value="KAA8579895.1"/>
    <property type="molecule type" value="Genomic_DNA"/>
</dbReference>
<name>A0A5J5CFT9_9PERO</name>
<organism evidence="1 2">
    <name type="scientific">Etheostoma spectabile</name>
    <name type="common">orangethroat darter</name>
    <dbReference type="NCBI Taxonomy" id="54343"/>
    <lineage>
        <taxon>Eukaryota</taxon>
        <taxon>Metazoa</taxon>
        <taxon>Chordata</taxon>
        <taxon>Craniata</taxon>
        <taxon>Vertebrata</taxon>
        <taxon>Euteleostomi</taxon>
        <taxon>Actinopterygii</taxon>
        <taxon>Neopterygii</taxon>
        <taxon>Teleostei</taxon>
        <taxon>Neoteleostei</taxon>
        <taxon>Acanthomorphata</taxon>
        <taxon>Eupercaria</taxon>
        <taxon>Perciformes</taxon>
        <taxon>Percoidei</taxon>
        <taxon>Percidae</taxon>
        <taxon>Etheostomatinae</taxon>
        <taxon>Etheostoma</taxon>
    </lineage>
</organism>
<dbReference type="Proteomes" id="UP000327493">
    <property type="component" value="Chromosome 23"/>
</dbReference>
<accession>A0A5J5CFT9</accession>
<dbReference type="AlphaFoldDB" id="A0A5J5CFT9"/>
<gene>
    <name evidence="1" type="ORF">FQN60_005430</name>
</gene>
<evidence type="ECO:0000313" key="2">
    <source>
        <dbReference type="Proteomes" id="UP000327493"/>
    </source>
</evidence>